<evidence type="ECO:0000259" key="9">
    <source>
        <dbReference type="Pfam" id="PF05010"/>
    </source>
</evidence>
<dbReference type="GO" id="GO:0022027">
    <property type="term" value="P:interkinetic nuclear migration"/>
    <property type="evidence" value="ECO:0007669"/>
    <property type="project" value="UniProtKB-ARBA"/>
</dbReference>
<dbReference type="AlphaFoldDB" id="Q6YBW4"/>
<keyword evidence="3" id="KW-0963">Cytoplasm</keyword>
<dbReference type="Gene3D" id="1.20.5.1700">
    <property type="match status" value="1"/>
</dbReference>
<evidence type="ECO:0000256" key="1">
    <source>
        <dbReference type="ARBA" id="ARBA00004245"/>
    </source>
</evidence>
<sequence length="736" mass="77061">MSLQVLNDENVAGDKSPENCHFLFSSPEVTGRSSVLRLSQKENVPPKSLAKAAKVTFQTPARDPQTHRVLTPSVTSKLEALSALDGGAGPENPLSGTQKENQQLPKEAGPGAASGPLQRQAVAATAATATPAGHVSSAVLRGSASSPPRSPGRSESQTLSPGPGPSSIPGQPPGVAAQPAPETPPRASQGGSHDALCTPRPTAASPLGTGPREPHGVLLVSPTGLPGGAPAHQEDGAPPPVGSTPVDPLQASGAAAPSPQKGQAPGTALGALGRNLPGEASSMVPVQGERPEGRQGQAEPAPPGSPHLGREEPPGPNLSPRDAGPKADGTEALPQESPEAGQPGAGPVAAEPSPPSQQPCVALVGDAPEVQTVAETPGPGDEQGTRESPSTPTPRSCPGRGPVALELEEESFRDPAEVLGTGAEIDYLEQFGTSSFKESALRKQSLYLKFDPLLRDSPVRLVPLATAAEADSTQVAAEPSGGPLDTLLVDLDLGGALPVPVSASGPLEPQVPAQPLCILEPSCPPLPVGPIVDVLRYSQRDLDAAVQAAQQENLELRSRCEELHTKNLEMGKIMDGFEGIVYQAMEEVQRQKEAARAEVQKVLKDREQLAADLSSTEKSFSDLFKRFEKQKEVIGGYRKNEESLKKCVEDYAARVEKEAQRYQALKAHAEEKLKLASEEIAQVRSKAQAEALAFQASMRKAQMQIQSLEKTVEQKVKENEELTRICDDLISKMEKI</sequence>
<evidence type="ECO:0000256" key="2">
    <source>
        <dbReference type="ARBA" id="ARBA00009423"/>
    </source>
</evidence>
<reference evidence="10" key="1">
    <citation type="journal article" date="2004" name="BMC Evol. Biol.">
        <title>Structure-function evolution of the transforming acidic coiled coil genes revealed by analysis of phylogenetically diverse organisms.</title>
        <authorList>
            <person name="Still I.H."/>
            <person name="Vettaikkorumakankauv A.K."/>
            <person name="DiMatteo A."/>
            <person name="Liang P."/>
        </authorList>
    </citation>
    <scope>NUCLEOTIDE SEQUENCE</scope>
</reference>
<dbReference type="Pfam" id="PF25777">
    <property type="entry name" value="Aurora-A_bind_TACC3"/>
    <property type="match status" value="1"/>
</dbReference>
<keyword evidence="5 7" id="KW-0175">Coiled coil</keyword>
<comment type="similarity">
    <text evidence="2">Belongs to the TACC family.</text>
</comment>
<dbReference type="GO" id="GO:0005737">
    <property type="term" value="C:cytoplasm"/>
    <property type="evidence" value="ECO:0007669"/>
    <property type="project" value="TreeGrafter"/>
</dbReference>
<dbReference type="EMBL" id="AY161270">
    <property type="protein sequence ID" value="AAO25635.1"/>
    <property type="molecule type" value="mRNA"/>
</dbReference>
<feature type="coiled-coil region" evidence="7">
    <location>
        <begin position="539"/>
        <end position="612"/>
    </location>
</feature>
<feature type="region of interest" description="Disordered" evidence="8">
    <location>
        <begin position="81"/>
        <end position="402"/>
    </location>
</feature>
<comment type="subcellular location">
    <subcellularLocation>
        <location evidence="1">Cytoplasm</location>
        <location evidence="1">Cytoskeleton</location>
    </subcellularLocation>
</comment>
<dbReference type="InterPro" id="IPR007707">
    <property type="entry name" value="TACC_C"/>
</dbReference>
<dbReference type="GO" id="GO:0005856">
    <property type="term" value="C:cytoskeleton"/>
    <property type="evidence" value="ECO:0007669"/>
    <property type="project" value="UniProtKB-SubCell"/>
</dbReference>
<feature type="compositionally biased region" description="Polar residues" evidence="8">
    <location>
        <begin position="94"/>
        <end position="104"/>
    </location>
</feature>
<evidence type="ECO:0000256" key="4">
    <source>
        <dbReference type="ARBA" id="ARBA00022553"/>
    </source>
</evidence>
<feature type="region of interest" description="Disordered" evidence="8">
    <location>
        <begin position="55"/>
        <end position="74"/>
    </location>
</feature>
<evidence type="ECO:0000313" key="10">
    <source>
        <dbReference type="EMBL" id="AAO25635.1"/>
    </source>
</evidence>
<dbReference type="InterPro" id="IPR057663">
    <property type="entry name" value="TACC3_Aurora-A_bind"/>
</dbReference>
<evidence type="ECO:0000256" key="3">
    <source>
        <dbReference type="ARBA" id="ARBA00022490"/>
    </source>
</evidence>
<evidence type="ECO:0000256" key="6">
    <source>
        <dbReference type="ARBA" id="ARBA00023212"/>
    </source>
</evidence>
<accession>Q6YBW4</accession>
<gene>
    <name evidence="10" type="primary">TACC3</name>
</gene>
<protein>
    <submittedName>
        <fullName evidence="10">TACC3</fullName>
    </submittedName>
</protein>
<organism evidence="10">
    <name type="scientific">Oryctolagus cuniculus</name>
    <name type="common">Rabbit</name>
    <dbReference type="NCBI Taxonomy" id="9986"/>
    <lineage>
        <taxon>Eukaryota</taxon>
        <taxon>Metazoa</taxon>
        <taxon>Chordata</taxon>
        <taxon>Craniata</taxon>
        <taxon>Vertebrata</taxon>
        <taxon>Euteleostomi</taxon>
        <taxon>Mammalia</taxon>
        <taxon>Eutheria</taxon>
        <taxon>Euarchontoglires</taxon>
        <taxon>Glires</taxon>
        <taxon>Lagomorpha</taxon>
        <taxon>Leporidae</taxon>
        <taxon>Oryctolagus</taxon>
    </lineage>
</organism>
<dbReference type="GeneID" id="100008889"/>
<evidence type="ECO:0000256" key="8">
    <source>
        <dbReference type="SAM" id="MobiDB-lite"/>
    </source>
</evidence>
<dbReference type="PANTHER" id="PTHR13924">
    <property type="entry name" value="TRANSFORMING ACIDIC COILED-COIL CONTAINING PROTEIN 1/2"/>
    <property type="match status" value="1"/>
</dbReference>
<dbReference type="GO" id="GO:0007052">
    <property type="term" value="P:mitotic spindle organization"/>
    <property type="evidence" value="ECO:0007669"/>
    <property type="project" value="InterPro"/>
</dbReference>
<keyword evidence="4" id="KW-0597">Phosphoprotein</keyword>
<proteinExistence type="evidence at transcript level"/>
<evidence type="ECO:0000256" key="7">
    <source>
        <dbReference type="SAM" id="Coils"/>
    </source>
</evidence>
<dbReference type="GO" id="GO:0019904">
    <property type="term" value="F:protein domain specific binding"/>
    <property type="evidence" value="ECO:0007669"/>
    <property type="project" value="UniProtKB-ARBA"/>
</dbReference>
<feature type="compositionally biased region" description="Low complexity" evidence="8">
    <location>
        <begin position="121"/>
        <end position="132"/>
    </location>
</feature>
<feature type="domain" description="Transforming acidic coiled-coil-containing protein C-terminal" evidence="9">
    <location>
        <begin position="537"/>
        <end position="730"/>
    </location>
</feature>
<keyword evidence="6" id="KW-0206">Cytoskeleton</keyword>
<dbReference type="RefSeq" id="NP_001075615.1">
    <property type="nucleotide sequence ID" value="NM_001082146.2"/>
</dbReference>
<feature type="coiled-coil region" evidence="7">
    <location>
        <begin position="652"/>
        <end position="725"/>
    </location>
</feature>
<dbReference type="InterPro" id="IPR039915">
    <property type="entry name" value="TACC"/>
</dbReference>
<dbReference type="FunFam" id="1.20.5.1700:FF:000001">
    <property type="entry name" value="Transforming acidic coiled-coil-containing protein 1 isoform 2"/>
    <property type="match status" value="1"/>
</dbReference>
<name>Q6YBW4_RABIT</name>
<evidence type="ECO:0000256" key="5">
    <source>
        <dbReference type="ARBA" id="ARBA00023054"/>
    </source>
</evidence>
<dbReference type="GO" id="GO:0021987">
    <property type="term" value="P:cerebral cortex development"/>
    <property type="evidence" value="ECO:0007669"/>
    <property type="project" value="UniProtKB-ARBA"/>
</dbReference>
<feature type="compositionally biased region" description="Pro residues" evidence="8">
    <location>
        <begin position="162"/>
        <end position="172"/>
    </location>
</feature>
<dbReference type="PANTHER" id="PTHR13924:SF4">
    <property type="entry name" value="TRANSFORMING ACIDIC COILED-COIL-CONTAINING PROTEIN 3"/>
    <property type="match status" value="1"/>
</dbReference>
<dbReference type="CTD" id="10460"/>
<dbReference type="GO" id="GO:0032886">
    <property type="term" value="P:regulation of microtubule-based process"/>
    <property type="evidence" value="ECO:0007669"/>
    <property type="project" value="UniProtKB-ARBA"/>
</dbReference>
<feature type="compositionally biased region" description="Low complexity" evidence="8">
    <location>
        <begin position="141"/>
        <end position="156"/>
    </location>
</feature>
<dbReference type="Pfam" id="PF05010">
    <property type="entry name" value="TACC_C"/>
    <property type="match status" value="1"/>
</dbReference>